<proteinExistence type="predicted"/>
<dbReference type="PANTHER" id="PTHR35908:SF1">
    <property type="entry name" value="CONSERVED PROTEIN"/>
    <property type="match status" value="1"/>
</dbReference>
<dbReference type="STRING" id="512565.AMIS_41010"/>
<dbReference type="InterPro" id="IPR029068">
    <property type="entry name" value="Glyas_Bleomycin-R_OHBP_Dase"/>
</dbReference>
<name>I0H8I4_ACTM4</name>
<reference evidence="2 3" key="1">
    <citation type="submission" date="2012-02" db="EMBL/GenBank/DDBJ databases">
        <title>Complete genome sequence of Actinoplanes missouriensis 431 (= NBRC 102363).</title>
        <authorList>
            <person name="Ohnishi Y."/>
            <person name="Ishikawa J."/>
            <person name="Sekine M."/>
            <person name="Hosoyama A."/>
            <person name="Harada T."/>
            <person name="Narita H."/>
            <person name="Hata T."/>
            <person name="Konno Y."/>
            <person name="Tutikane K."/>
            <person name="Fujita N."/>
            <person name="Horinouchi S."/>
            <person name="Hayakawa M."/>
        </authorList>
    </citation>
    <scope>NUCLEOTIDE SEQUENCE [LARGE SCALE GENOMIC DNA]</scope>
    <source>
        <strain evidence="3">ATCC 14538 / DSM 43046 / CBS 188.64 / JCM 3121 / NBRC 102363 / NCIMB 12654 / NRRL B-3342 / UNCC 431</strain>
    </source>
</reference>
<dbReference type="InterPro" id="IPR041581">
    <property type="entry name" value="Glyoxalase_6"/>
</dbReference>
<gene>
    <name evidence="2" type="ordered locus">AMIS_41010</name>
</gene>
<evidence type="ECO:0000313" key="3">
    <source>
        <dbReference type="Proteomes" id="UP000007882"/>
    </source>
</evidence>
<keyword evidence="3" id="KW-1185">Reference proteome</keyword>
<dbReference type="KEGG" id="ams:AMIS_41010"/>
<dbReference type="PANTHER" id="PTHR35908">
    <property type="entry name" value="HYPOTHETICAL FUSION PROTEIN"/>
    <property type="match status" value="1"/>
</dbReference>
<dbReference type="AlphaFoldDB" id="I0H8I4"/>
<feature type="domain" description="VOC" evidence="1">
    <location>
        <begin position="6"/>
        <end position="119"/>
    </location>
</feature>
<dbReference type="PROSITE" id="PS51819">
    <property type="entry name" value="VOC"/>
    <property type="match status" value="1"/>
</dbReference>
<dbReference type="HOGENOM" id="CLU_108054_2_1_11"/>
<dbReference type="Proteomes" id="UP000007882">
    <property type="component" value="Chromosome"/>
</dbReference>
<evidence type="ECO:0000259" key="1">
    <source>
        <dbReference type="PROSITE" id="PS51819"/>
    </source>
</evidence>
<organism evidence="2 3">
    <name type="scientific">Actinoplanes missouriensis (strain ATCC 14538 / DSM 43046 / CBS 188.64 / JCM 3121 / NBRC 102363 / NCIMB 12654 / NRRL B-3342 / UNCC 431)</name>
    <dbReference type="NCBI Taxonomy" id="512565"/>
    <lineage>
        <taxon>Bacteria</taxon>
        <taxon>Bacillati</taxon>
        <taxon>Actinomycetota</taxon>
        <taxon>Actinomycetes</taxon>
        <taxon>Micromonosporales</taxon>
        <taxon>Micromonosporaceae</taxon>
        <taxon>Actinoplanes</taxon>
    </lineage>
</organism>
<sequence>MTAIAEPGAITFNCPDPESLADFYAQATGWQKLFSSETAAYLGGQNGMRMGFVKSEDFAAPSWPQADSRVHVDFSVADLDKAEAELLALGATKPAEQPGAGKWTVLLDPAGYPFCITTMG</sequence>
<evidence type="ECO:0000313" key="2">
    <source>
        <dbReference type="EMBL" id="BAL89321.1"/>
    </source>
</evidence>
<dbReference type="eggNOG" id="COG0346">
    <property type="taxonomic scope" value="Bacteria"/>
</dbReference>
<dbReference type="OrthoDB" id="4211373at2"/>
<dbReference type="CDD" id="cd06587">
    <property type="entry name" value="VOC"/>
    <property type="match status" value="1"/>
</dbReference>
<dbReference type="InterPro" id="IPR037523">
    <property type="entry name" value="VOC_core"/>
</dbReference>
<dbReference type="PATRIC" id="fig|512565.3.peg.4085"/>
<dbReference type="Gene3D" id="3.10.180.10">
    <property type="entry name" value="2,3-Dihydroxybiphenyl 1,2-Dioxygenase, domain 1"/>
    <property type="match status" value="1"/>
</dbReference>
<protein>
    <recommendedName>
        <fullName evidence="1">VOC domain-containing protein</fullName>
    </recommendedName>
</protein>
<dbReference type="Pfam" id="PF18029">
    <property type="entry name" value="Glyoxalase_6"/>
    <property type="match status" value="1"/>
</dbReference>
<dbReference type="SUPFAM" id="SSF54593">
    <property type="entry name" value="Glyoxalase/Bleomycin resistance protein/Dihydroxybiphenyl dioxygenase"/>
    <property type="match status" value="1"/>
</dbReference>
<dbReference type="RefSeq" id="WP_014444215.1">
    <property type="nucleotide sequence ID" value="NC_017093.1"/>
</dbReference>
<dbReference type="EMBL" id="AP012319">
    <property type="protein sequence ID" value="BAL89321.1"/>
    <property type="molecule type" value="Genomic_DNA"/>
</dbReference>
<accession>I0H8I4</accession>